<dbReference type="OrthoDB" id="1770985at2"/>
<dbReference type="GO" id="GO:0003700">
    <property type="term" value="F:DNA-binding transcription factor activity"/>
    <property type="evidence" value="ECO:0007669"/>
    <property type="project" value="InterPro"/>
</dbReference>
<keyword evidence="7" id="KW-1185">Reference proteome</keyword>
<feature type="domain" description="HTH merR-type" evidence="5">
    <location>
        <begin position="9"/>
        <end position="76"/>
    </location>
</feature>
<dbReference type="SUPFAM" id="SSF46955">
    <property type="entry name" value="Putative DNA-binding domain"/>
    <property type="match status" value="1"/>
</dbReference>
<evidence type="ECO:0000256" key="1">
    <source>
        <dbReference type="ARBA" id="ARBA00022491"/>
    </source>
</evidence>
<keyword evidence="2" id="KW-0805">Transcription regulation</keyword>
<dbReference type="eggNOG" id="ENOG503307J">
    <property type="taxonomic scope" value="Bacteria"/>
</dbReference>
<sequence>MSSRKGAAKMKIGEFVKVCGTTKDTVRHYEDLALIHPIKPSFYKIYGQRELDDFRTIKEMQSLGLSLKTVKKLFEMKSENGCGSQMLIDHVSKELLIQQAALEAEETKIRKKRKAIETLIAGIQQMNNQNF</sequence>
<dbReference type="GO" id="GO:0003677">
    <property type="term" value="F:DNA binding"/>
    <property type="evidence" value="ECO:0007669"/>
    <property type="project" value="UniProtKB-KW"/>
</dbReference>
<evidence type="ECO:0000256" key="4">
    <source>
        <dbReference type="ARBA" id="ARBA00023163"/>
    </source>
</evidence>
<dbReference type="InterPro" id="IPR009061">
    <property type="entry name" value="DNA-bd_dom_put_sf"/>
</dbReference>
<gene>
    <name evidence="6" type="ORF">P343_10100</name>
</gene>
<keyword evidence="3" id="KW-0238">DNA-binding</keyword>
<dbReference type="Gene3D" id="1.10.1660.10">
    <property type="match status" value="1"/>
</dbReference>
<evidence type="ECO:0000256" key="2">
    <source>
        <dbReference type="ARBA" id="ARBA00023015"/>
    </source>
</evidence>
<evidence type="ECO:0000259" key="5">
    <source>
        <dbReference type="PROSITE" id="PS50937"/>
    </source>
</evidence>
<keyword evidence="4" id="KW-0804">Transcription</keyword>
<comment type="caution">
    <text evidence="6">The sequence shown here is derived from an EMBL/GenBank/DDBJ whole genome shotgun (WGS) entry which is preliminary data.</text>
</comment>
<dbReference type="STRING" id="1395513.P343_10100"/>
<dbReference type="CDD" id="cd00592">
    <property type="entry name" value="HTH_MerR-like"/>
    <property type="match status" value="1"/>
</dbReference>
<evidence type="ECO:0000313" key="6">
    <source>
        <dbReference type="EMBL" id="EST11616.1"/>
    </source>
</evidence>
<dbReference type="PANTHER" id="PTHR30204">
    <property type="entry name" value="REDOX-CYCLING DRUG-SENSING TRANSCRIPTIONAL ACTIVATOR SOXR"/>
    <property type="match status" value="1"/>
</dbReference>
<dbReference type="PATRIC" id="fig|1395513.3.peg.2035"/>
<evidence type="ECO:0000256" key="3">
    <source>
        <dbReference type="ARBA" id="ARBA00023125"/>
    </source>
</evidence>
<dbReference type="AlphaFoldDB" id="V6IY23"/>
<dbReference type="InterPro" id="IPR047057">
    <property type="entry name" value="MerR_fam"/>
</dbReference>
<protein>
    <submittedName>
        <fullName evidence="6">Zinc-responsive transcriptional regulator</fullName>
    </submittedName>
</protein>
<proteinExistence type="predicted"/>
<evidence type="ECO:0000313" key="7">
    <source>
        <dbReference type="Proteomes" id="UP000018296"/>
    </source>
</evidence>
<dbReference type="Pfam" id="PF13411">
    <property type="entry name" value="MerR_1"/>
    <property type="match status" value="1"/>
</dbReference>
<dbReference type="PROSITE" id="PS50937">
    <property type="entry name" value="HTH_MERR_2"/>
    <property type="match status" value="1"/>
</dbReference>
<name>V6IY23_9BACL</name>
<organism evidence="6 7">
    <name type="scientific">Sporolactobacillus laevolacticus DSM 442</name>
    <dbReference type="NCBI Taxonomy" id="1395513"/>
    <lineage>
        <taxon>Bacteria</taxon>
        <taxon>Bacillati</taxon>
        <taxon>Bacillota</taxon>
        <taxon>Bacilli</taxon>
        <taxon>Bacillales</taxon>
        <taxon>Sporolactobacillaceae</taxon>
        <taxon>Sporolactobacillus</taxon>
    </lineage>
</organism>
<accession>V6IY23</accession>
<dbReference type="SMART" id="SM00422">
    <property type="entry name" value="HTH_MERR"/>
    <property type="match status" value="1"/>
</dbReference>
<dbReference type="InterPro" id="IPR000551">
    <property type="entry name" value="MerR-type_HTH_dom"/>
</dbReference>
<keyword evidence="1" id="KW-0678">Repressor</keyword>
<dbReference type="Proteomes" id="UP000018296">
    <property type="component" value="Unassembled WGS sequence"/>
</dbReference>
<reference evidence="6 7" key="1">
    <citation type="journal article" date="2013" name="Genome Announc.">
        <title>Genome Sequence of Sporolactobacillus laevolacticus DSM442, an Efficient Polymer-Grade D-Lactate Producer from Agricultural Waste Cottonseed as a Nitrogen Source.</title>
        <authorList>
            <person name="Wang H."/>
            <person name="Wang L."/>
            <person name="Ju J."/>
            <person name="Yu B."/>
            <person name="Ma Y."/>
        </authorList>
    </citation>
    <scope>NUCLEOTIDE SEQUENCE [LARGE SCALE GENOMIC DNA]</scope>
    <source>
        <strain evidence="6 7">DSM 442</strain>
    </source>
</reference>
<dbReference type="PANTHER" id="PTHR30204:SF69">
    <property type="entry name" value="MERR-FAMILY TRANSCRIPTIONAL REGULATOR"/>
    <property type="match status" value="1"/>
</dbReference>
<dbReference type="EMBL" id="AWTC01000009">
    <property type="protein sequence ID" value="EST11616.1"/>
    <property type="molecule type" value="Genomic_DNA"/>
</dbReference>